<dbReference type="KEGG" id="lxl:KDY119_00427"/>
<feature type="domain" description="HTH araC/xylS-type" evidence="4">
    <location>
        <begin position="169"/>
        <end position="266"/>
    </location>
</feature>
<dbReference type="InterPro" id="IPR014710">
    <property type="entry name" value="RmlC-like_jellyroll"/>
</dbReference>
<dbReference type="SUPFAM" id="SSF51182">
    <property type="entry name" value="RmlC-like cupins"/>
    <property type="match status" value="1"/>
</dbReference>
<dbReference type="Gene3D" id="1.10.10.60">
    <property type="entry name" value="Homeodomain-like"/>
    <property type="match status" value="1"/>
</dbReference>
<dbReference type="Pfam" id="PF02311">
    <property type="entry name" value="AraC_binding"/>
    <property type="match status" value="1"/>
</dbReference>
<organism evidence="5 6">
    <name type="scientific">Luteimicrobium xylanilyticum</name>
    <dbReference type="NCBI Taxonomy" id="1133546"/>
    <lineage>
        <taxon>Bacteria</taxon>
        <taxon>Bacillati</taxon>
        <taxon>Actinomycetota</taxon>
        <taxon>Actinomycetes</taxon>
        <taxon>Micrococcales</taxon>
        <taxon>Luteimicrobium</taxon>
    </lineage>
</organism>
<name>A0A5P9Q944_9MICO</name>
<dbReference type="InterPro" id="IPR003313">
    <property type="entry name" value="AraC-bd"/>
</dbReference>
<dbReference type="Pfam" id="PF12833">
    <property type="entry name" value="HTH_18"/>
    <property type="match status" value="1"/>
</dbReference>
<keyword evidence="3" id="KW-0804">Transcription</keyword>
<dbReference type="PRINTS" id="PR00032">
    <property type="entry name" value="HTHARAC"/>
</dbReference>
<dbReference type="GO" id="GO:0003700">
    <property type="term" value="F:DNA-binding transcription factor activity"/>
    <property type="evidence" value="ECO:0007669"/>
    <property type="project" value="InterPro"/>
</dbReference>
<sequence length="266" mass="29123">MYASFCRVPATTVVCVHNVSLDALDHLPVDVLPIGTDYPPDFLLARHAHRRAQLLYGASGVMQVETDDGSWTVPTNRGVLVPPQVGHEVRMLGVSTWSLYIEPAAARWWPTTCTVIEVAPLLRELLRAANDLEADYDPTGRDGAVVDLALEELRRANPLPLAVALPRHEPFRSLCRAYLAEPDLAVTNATWARAAAMSERSFDRRFRDATGTSPAGWRARARLLAALPLLRSRSVTEVASRLGYASPSAFTAAFTRALGVPPSRFT</sequence>
<dbReference type="Proteomes" id="UP000326702">
    <property type="component" value="Chromosome"/>
</dbReference>
<dbReference type="InterPro" id="IPR009057">
    <property type="entry name" value="Homeodomain-like_sf"/>
</dbReference>
<evidence type="ECO:0000259" key="4">
    <source>
        <dbReference type="PROSITE" id="PS01124"/>
    </source>
</evidence>
<keyword evidence="1" id="KW-0805">Transcription regulation</keyword>
<dbReference type="InterPro" id="IPR020449">
    <property type="entry name" value="Tscrpt_reg_AraC-type_HTH"/>
</dbReference>
<gene>
    <name evidence="5" type="ORF">KDY119_00427</name>
</gene>
<evidence type="ECO:0000256" key="1">
    <source>
        <dbReference type="ARBA" id="ARBA00023015"/>
    </source>
</evidence>
<dbReference type="Gene3D" id="2.60.120.10">
    <property type="entry name" value="Jelly Rolls"/>
    <property type="match status" value="1"/>
</dbReference>
<dbReference type="CDD" id="cd06124">
    <property type="entry name" value="cupin_NimR-like_N"/>
    <property type="match status" value="1"/>
</dbReference>
<dbReference type="GO" id="GO:0043565">
    <property type="term" value="F:sequence-specific DNA binding"/>
    <property type="evidence" value="ECO:0007669"/>
    <property type="project" value="InterPro"/>
</dbReference>
<evidence type="ECO:0000313" key="6">
    <source>
        <dbReference type="Proteomes" id="UP000326702"/>
    </source>
</evidence>
<dbReference type="PANTHER" id="PTHR11019:SF159">
    <property type="entry name" value="TRANSCRIPTIONAL REGULATOR-RELATED"/>
    <property type="match status" value="1"/>
</dbReference>
<accession>A0A5P9Q944</accession>
<dbReference type="PROSITE" id="PS00041">
    <property type="entry name" value="HTH_ARAC_FAMILY_1"/>
    <property type="match status" value="1"/>
</dbReference>
<reference evidence="5 6" key="1">
    <citation type="submission" date="2019-10" db="EMBL/GenBank/DDBJ databases">
        <title>Genome sequence of Luteimicrobium xylanilyticum HY-24.</title>
        <authorList>
            <person name="Kim D.Y."/>
            <person name="Park H.-Y."/>
        </authorList>
    </citation>
    <scope>NUCLEOTIDE SEQUENCE [LARGE SCALE GENOMIC DNA]</scope>
    <source>
        <strain evidence="5 6">HY-24</strain>
    </source>
</reference>
<dbReference type="AlphaFoldDB" id="A0A5P9Q944"/>
<keyword evidence="6" id="KW-1185">Reference proteome</keyword>
<dbReference type="InterPro" id="IPR011051">
    <property type="entry name" value="RmlC_Cupin_sf"/>
</dbReference>
<dbReference type="SMART" id="SM00342">
    <property type="entry name" value="HTH_ARAC"/>
    <property type="match status" value="1"/>
</dbReference>
<dbReference type="PROSITE" id="PS01124">
    <property type="entry name" value="HTH_ARAC_FAMILY_2"/>
    <property type="match status" value="1"/>
</dbReference>
<dbReference type="InterPro" id="IPR018062">
    <property type="entry name" value="HTH_AraC-typ_CS"/>
</dbReference>
<evidence type="ECO:0000256" key="2">
    <source>
        <dbReference type="ARBA" id="ARBA00023125"/>
    </source>
</evidence>
<evidence type="ECO:0000313" key="5">
    <source>
        <dbReference type="EMBL" id="QFU96935.1"/>
    </source>
</evidence>
<proteinExistence type="predicted"/>
<dbReference type="EMBL" id="CP045529">
    <property type="protein sequence ID" value="QFU96935.1"/>
    <property type="molecule type" value="Genomic_DNA"/>
</dbReference>
<dbReference type="PANTHER" id="PTHR11019">
    <property type="entry name" value="HTH-TYPE TRANSCRIPTIONAL REGULATOR NIMR"/>
    <property type="match status" value="1"/>
</dbReference>
<protein>
    <submittedName>
        <fullName evidence="5">HTH-type transcriptional regulator NimR</fullName>
    </submittedName>
</protein>
<dbReference type="InterPro" id="IPR018060">
    <property type="entry name" value="HTH_AraC"/>
</dbReference>
<evidence type="ECO:0000256" key="3">
    <source>
        <dbReference type="ARBA" id="ARBA00023163"/>
    </source>
</evidence>
<keyword evidence="2" id="KW-0238">DNA-binding</keyword>
<dbReference type="SUPFAM" id="SSF46689">
    <property type="entry name" value="Homeodomain-like"/>
    <property type="match status" value="1"/>
</dbReference>